<protein>
    <submittedName>
        <fullName evidence="2">Uncharacterized protein</fullName>
    </submittedName>
</protein>
<evidence type="ECO:0000256" key="1">
    <source>
        <dbReference type="SAM" id="MobiDB-lite"/>
    </source>
</evidence>
<reference evidence="2" key="2">
    <citation type="journal article" date="2015" name="Data Brief">
        <title>Shoot transcriptome of the giant reed, Arundo donax.</title>
        <authorList>
            <person name="Barrero R.A."/>
            <person name="Guerrero F.D."/>
            <person name="Moolhuijzen P."/>
            <person name="Goolsby J.A."/>
            <person name="Tidwell J."/>
            <person name="Bellgard S.E."/>
            <person name="Bellgard M.I."/>
        </authorList>
    </citation>
    <scope>NUCLEOTIDE SEQUENCE</scope>
    <source>
        <tissue evidence="2">Shoot tissue taken approximately 20 cm above the soil surface</tissue>
    </source>
</reference>
<accession>A0A0A9FZB8</accession>
<reference evidence="2" key="1">
    <citation type="submission" date="2014-09" db="EMBL/GenBank/DDBJ databases">
        <authorList>
            <person name="Magalhaes I.L.F."/>
            <person name="Oliveira U."/>
            <person name="Santos F.R."/>
            <person name="Vidigal T.H.D.A."/>
            <person name="Brescovit A.D."/>
            <person name="Santos A.J."/>
        </authorList>
    </citation>
    <scope>NUCLEOTIDE SEQUENCE</scope>
    <source>
        <tissue evidence="2">Shoot tissue taken approximately 20 cm above the soil surface</tissue>
    </source>
</reference>
<name>A0A0A9FZB8_ARUDO</name>
<evidence type="ECO:0000313" key="2">
    <source>
        <dbReference type="EMBL" id="JAE18190.1"/>
    </source>
</evidence>
<sequence>MNQLEAVLAASSSSQGTNRKVEGRLHPLICSHSQVNVSDARKDGHPTKLPLLQFYGTLTLHLLT</sequence>
<feature type="region of interest" description="Disordered" evidence="1">
    <location>
        <begin position="1"/>
        <end position="20"/>
    </location>
</feature>
<organism evidence="2">
    <name type="scientific">Arundo donax</name>
    <name type="common">Giant reed</name>
    <name type="synonym">Donax arundinaceus</name>
    <dbReference type="NCBI Taxonomy" id="35708"/>
    <lineage>
        <taxon>Eukaryota</taxon>
        <taxon>Viridiplantae</taxon>
        <taxon>Streptophyta</taxon>
        <taxon>Embryophyta</taxon>
        <taxon>Tracheophyta</taxon>
        <taxon>Spermatophyta</taxon>
        <taxon>Magnoliopsida</taxon>
        <taxon>Liliopsida</taxon>
        <taxon>Poales</taxon>
        <taxon>Poaceae</taxon>
        <taxon>PACMAD clade</taxon>
        <taxon>Arundinoideae</taxon>
        <taxon>Arundineae</taxon>
        <taxon>Arundo</taxon>
    </lineage>
</organism>
<dbReference type="EMBL" id="GBRH01179706">
    <property type="protein sequence ID" value="JAE18190.1"/>
    <property type="molecule type" value="Transcribed_RNA"/>
</dbReference>
<dbReference type="AlphaFoldDB" id="A0A0A9FZB8"/>
<proteinExistence type="predicted"/>